<dbReference type="EMBL" id="JAYWVC010000292">
    <property type="protein sequence ID" value="MED7827962.1"/>
    <property type="molecule type" value="Genomic_DNA"/>
</dbReference>
<dbReference type="RefSeq" id="WP_329512327.1">
    <property type="nucleotide sequence ID" value="NZ_BAAAYZ010000063.1"/>
</dbReference>
<dbReference type="InterPro" id="IPR044925">
    <property type="entry name" value="His-Me_finger_sf"/>
</dbReference>
<name>A0ABU7FVQ6_9ACTN</name>
<accession>A0ABU7FVQ6</accession>
<evidence type="ECO:0000313" key="1">
    <source>
        <dbReference type="EMBL" id="MED7827962.1"/>
    </source>
</evidence>
<reference evidence="1" key="1">
    <citation type="submission" date="2024-01" db="EMBL/GenBank/DDBJ databases">
        <title>First draft genome sequence data of TA4-1, the type strain of Gram-positive actinobacterium Streptomyces chiangmaiensis.</title>
        <authorList>
            <person name="Yasawong M."/>
            <person name="Nantapong N."/>
        </authorList>
    </citation>
    <scope>NUCLEOTIDE SEQUENCE</scope>
    <source>
        <strain evidence="1">TA4-1</strain>
    </source>
</reference>
<keyword evidence="2" id="KW-1185">Reference proteome</keyword>
<gene>
    <name evidence="1" type="ORF">VXC91_40275</name>
</gene>
<evidence type="ECO:0000313" key="2">
    <source>
        <dbReference type="Proteomes" id="UP001333996"/>
    </source>
</evidence>
<dbReference type="Proteomes" id="UP001333996">
    <property type="component" value="Unassembled WGS sequence"/>
</dbReference>
<sequence length="106" mass="11310">MHIFSVAQHHGTDVLRDGAVVRHTCDETSCQNPDHWMAGYRLANIMDFQARRNLSGHALADVRSAAGRAVAVRDAILAAAPGTEADAIAAALAAGHPFGDHQDTLW</sequence>
<organism evidence="1 2">
    <name type="scientific">Streptomyces chiangmaiensis</name>
    <dbReference type="NCBI Taxonomy" id="766497"/>
    <lineage>
        <taxon>Bacteria</taxon>
        <taxon>Bacillati</taxon>
        <taxon>Actinomycetota</taxon>
        <taxon>Actinomycetes</taxon>
        <taxon>Kitasatosporales</taxon>
        <taxon>Streptomycetaceae</taxon>
        <taxon>Streptomyces</taxon>
    </lineage>
</organism>
<dbReference type="SUPFAM" id="SSF54060">
    <property type="entry name" value="His-Me finger endonucleases"/>
    <property type="match status" value="1"/>
</dbReference>
<proteinExistence type="predicted"/>
<comment type="caution">
    <text evidence="1">The sequence shown here is derived from an EMBL/GenBank/DDBJ whole genome shotgun (WGS) entry which is preliminary data.</text>
</comment>
<protein>
    <submittedName>
        <fullName evidence="1">Uncharacterized protein</fullName>
    </submittedName>
</protein>